<evidence type="ECO:0000256" key="9">
    <source>
        <dbReference type="ARBA" id="ARBA00023049"/>
    </source>
</evidence>
<proteinExistence type="inferred from homology"/>
<name>A0ABR9P8H3_9ACTN</name>
<keyword evidence="16" id="KW-1185">Reference proteome</keyword>
<protein>
    <submittedName>
        <fullName evidence="15">M48 family metalloprotease</fullName>
    </submittedName>
</protein>
<keyword evidence="9 11" id="KW-0482">Metalloprotease</keyword>
<feature type="transmembrane region" description="Helical" evidence="13">
    <location>
        <begin position="229"/>
        <end position="250"/>
    </location>
</feature>
<gene>
    <name evidence="15" type="ORF">IDM40_15725</name>
</gene>
<dbReference type="EMBL" id="JADBGI010000013">
    <property type="protein sequence ID" value="MBE3000142.1"/>
    <property type="molecule type" value="Genomic_DNA"/>
</dbReference>
<comment type="similarity">
    <text evidence="11">Belongs to the peptidase M48 family.</text>
</comment>
<evidence type="ECO:0000259" key="14">
    <source>
        <dbReference type="Pfam" id="PF01435"/>
    </source>
</evidence>
<sequence length="384" mass="41319">MLRAWLLVATSAAGYAALTCFVAALLLGTAWWWLGLAPVALALLSAETALLLTKDGREETQEISADQEPRLHAVVDRLCALSGQSRPELRRYPSPLPNAMSRPSRPSRPSRRGRRTPPTVFVSDALLADVDPQYLEPVLAHELAHIGHRDEKALAYAEAMSGGWVMYAAVTPFTALAHLDVFVCALARIAGGRWEPVTRTPAAQRLAEWLSGPGSGPESGPRAARWKPWILALVALARAALFCFLAVMLVLPIAGFLLYVAVCWPGVLTYRMLVRRRELAADRAAAELTGQPLLLAAALTAMAEEVRTQIPDGTDLRGASTGPTAPARSAALAALTSLEFLPSAPPGEKGGPVRRFVSRIYATHPSLDRRVAQLQALSREPSRG</sequence>
<feature type="domain" description="Peptidase M48" evidence="14">
    <location>
        <begin position="253"/>
        <end position="376"/>
    </location>
</feature>
<evidence type="ECO:0000256" key="13">
    <source>
        <dbReference type="SAM" id="Phobius"/>
    </source>
</evidence>
<comment type="subcellular location">
    <subcellularLocation>
        <location evidence="1">Cell membrane</location>
        <topology evidence="1">Multi-pass membrane protein</topology>
    </subcellularLocation>
</comment>
<evidence type="ECO:0000256" key="4">
    <source>
        <dbReference type="ARBA" id="ARBA00022692"/>
    </source>
</evidence>
<evidence type="ECO:0000256" key="7">
    <source>
        <dbReference type="ARBA" id="ARBA00022833"/>
    </source>
</evidence>
<dbReference type="PANTHER" id="PTHR43221">
    <property type="entry name" value="PROTEASE HTPX"/>
    <property type="match status" value="1"/>
</dbReference>
<evidence type="ECO:0000256" key="5">
    <source>
        <dbReference type="ARBA" id="ARBA00022723"/>
    </source>
</evidence>
<dbReference type="InterPro" id="IPR001915">
    <property type="entry name" value="Peptidase_M48"/>
</dbReference>
<comment type="cofactor">
    <cofactor evidence="11">
        <name>Zn(2+)</name>
        <dbReference type="ChEBI" id="CHEBI:29105"/>
    </cofactor>
    <text evidence="11">Binds 1 zinc ion per subunit.</text>
</comment>
<keyword evidence="3 11" id="KW-0645">Protease</keyword>
<feature type="transmembrane region" description="Helical" evidence="13">
    <location>
        <begin position="256"/>
        <end position="274"/>
    </location>
</feature>
<keyword evidence="10 13" id="KW-0472">Membrane</keyword>
<evidence type="ECO:0000256" key="1">
    <source>
        <dbReference type="ARBA" id="ARBA00004651"/>
    </source>
</evidence>
<keyword evidence="6 11" id="KW-0378">Hydrolase</keyword>
<evidence type="ECO:0000256" key="3">
    <source>
        <dbReference type="ARBA" id="ARBA00022670"/>
    </source>
</evidence>
<dbReference type="Proteomes" id="UP000806528">
    <property type="component" value="Unassembled WGS sequence"/>
</dbReference>
<keyword evidence="5" id="KW-0479">Metal-binding</keyword>
<evidence type="ECO:0000256" key="10">
    <source>
        <dbReference type="ARBA" id="ARBA00023136"/>
    </source>
</evidence>
<keyword evidence="4 13" id="KW-0812">Transmembrane</keyword>
<feature type="region of interest" description="Disordered" evidence="12">
    <location>
        <begin position="87"/>
        <end position="117"/>
    </location>
</feature>
<keyword evidence="7 11" id="KW-0862">Zinc</keyword>
<dbReference type="InterPro" id="IPR050083">
    <property type="entry name" value="HtpX_protease"/>
</dbReference>
<accession>A0ABR9P8H3</accession>
<evidence type="ECO:0000313" key="16">
    <source>
        <dbReference type="Proteomes" id="UP000806528"/>
    </source>
</evidence>
<evidence type="ECO:0000313" key="15">
    <source>
        <dbReference type="EMBL" id="MBE3000142.1"/>
    </source>
</evidence>
<dbReference type="GO" id="GO:0008237">
    <property type="term" value="F:metallopeptidase activity"/>
    <property type="evidence" value="ECO:0007669"/>
    <property type="project" value="UniProtKB-KW"/>
</dbReference>
<evidence type="ECO:0000256" key="11">
    <source>
        <dbReference type="RuleBase" id="RU003983"/>
    </source>
</evidence>
<dbReference type="PANTHER" id="PTHR43221:SF1">
    <property type="entry name" value="PROTEASE HTPX"/>
    <property type="match status" value="1"/>
</dbReference>
<feature type="domain" description="Peptidase M48" evidence="14">
    <location>
        <begin position="119"/>
        <end position="156"/>
    </location>
</feature>
<dbReference type="Pfam" id="PF01435">
    <property type="entry name" value="Peptidase_M48"/>
    <property type="match status" value="2"/>
</dbReference>
<keyword evidence="2" id="KW-1003">Cell membrane</keyword>
<dbReference type="RefSeq" id="WP_193122759.1">
    <property type="nucleotide sequence ID" value="NZ_JADBGI010000013.1"/>
</dbReference>
<reference evidence="15 16" key="1">
    <citation type="submission" date="2020-09" db="EMBL/GenBank/DDBJ databases">
        <title>Diversity and distribution of actinomycetes associated with coral in the coast of Hainan.</title>
        <authorList>
            <person name="Li F."/>
        </authorList>
    </citation>
    <scope>NUCLEOTIDE SEQUENCE [LARGE SCALE GENOMIC DNA]</scope>
    <source>
        <strain evidence="15 16">HNM0947</strain>
    </source>
</reference>
<organism evidence="15 16">
    <name type="scientific">Nocardiopsis coralli</name>
    <dbReference type="NCBI Taxonomy" id="2772213"/>
    <lineage>
        <taxon>Bacteria</taxon>
        <taxon>Bacillati</taxon>
        <taxon>Actinomycetota</taxon>
        <taxon>Actinomycetes</taxon>
        <taxon>Streptosporangiales</taxon>
        <taxon>Nocardiopsidaceae</taxon>
        <taxon>Nocardiopsis</taxon>
    </lineage>
</organism>
<evidence type="ECO:0000256" key="12">
    <source>
        <dbReference type="SAM" id="MobiDB-lite"/>
    </source>
</evidence>
<comment type="caution">
    <text evidence="15">The sequence shown here is derived from an EMBL/GenBank/DDBJ whole genome shotgun (WGS) entry which is preliminary data.</text>
</comment>
<dbReference type="Gene3D" id="3.30.2010.10">
    <property type="entry name" value="Metalloproteases ('zincins'), catalytic domain"/>
    <property type="match status" value="1"/>
</dbReference>
<keyword evidence="8 13" id="KW-1133">Transmembrane helix</keyword>
<feature type="transmembrane region" description="Helical" evidence="13">
    <location>
        <begin position="32"/>
        <end position="52"/>
    </location>
</feature>
<evidence type="ECO:0000256" key="2">
    <source>
        <dbReference type="ARBA" id="ARBA00022475"/>
    </source>
</evidence>
<evidence type="ECO:0000256" key="6">
    <source>
        <dbReference type="ARBA" id="ARBA00022801"/>
    </source>
</evidence>
<evidence type="ECO:0000256" key="8">
    <source>
        <dbReference type="ARBA" id="ARBA00022989"/>
    </source>
</evidence>